<evidence type="ECO:0000313" key="4">
    <source>
        <dbReference type="EMBL" id="CAF1466920.1"/>
    </source>
</evidence>
<evidence type="ECO:0000256" key="1">
    <source>
        <dbReference type="ARBA" id="ARBA00022737"/>
    </source>
</evidence>
<evidence type="ECO:0000313" key="5">
    <source>
        <dbReference type="EMBL" id="CAF3748682.1"/>
    </source>
</evidence>
<dbReference type="InterPro" id="IPR002110">
    <property type="entry name" value="Ankyrin_rpt"/>
</dbReference>
<dbReference type="InterPro" id="IPR036770">
    <property type="entry name" value="Ankyrin_rpt-contain_sf"/>
</dbReference>
<organism evidence="4 6">
    <name type="scientific">Adineta steineri</name>
    <dbReference type="NCBI Taxonomy" id="433720"/>
    <lineage>
        <taxon>Eukaryota</taxon>
        <taxon>Metazoa</taxon>
        <taxon>Spiralia</taxon>
        <taxon>Gnathifera</taxon>
        <taxon>Rotifera</taxon>
        <taxon>Eurotatoria</taxon>
        <taxon>Bdelloidea</taxon>
        <taxon>Adinetida</taxon>
        <taxon>Adinetidae</taxon>
        <taxon>Adineta</taxon>
    </lineage>
</organism>
<dbReference type="Proteomes" id="UP000663860">
    <property type="component" value="Unassembled WGS sequence"/>
</dbReference>
<dbReference type="PROSITE" id="PS50005">
    <property type="entry name" value="TPR"/>
    <property type="match status" value="1"/>
</dbReference>
<dbReference type="Pfam" id="PF12796">
    <property type="entry name" value="Ank_2"/>
    <property type="match status" value="1"/>
</dbReference>
<evidence type="ECO:0000256" key="3">
    <source>
        <dbReference type="PROSITE-ProRule" id="PRU00339"/>
    </source>
</evidence>
<dbReference type="GO" id="GO:0051059">
    <property type="term" value="F:NF-kappaB binding"/>
    <property type="evidence" value="ECO:0007669"/>
    <property type="project" value="TreeGrafter"/>
</dbReference>
<comment type="caution">
    <text evidence="4">The sequence shown here is derived from an EMBL/GenBank/DDBJ whole genome shotgun (WGS) entry which is preliminary data.</text>
</comment>
<dbReference type="Proteomes" id="UP000663868">
    <property type="component" value="Unassembled WGS sequence"/>
</dbReference>
<dbReference type="EMBL" id="CAJOBB010000773">
    <property type="protein sequence ID" value="CAF3748682.1"/>
    <property type="molecule type" value="Genomic_DNA"/>
</dbReference>
<dbReference type="SMART" id="SM00248">
    <property type="entry name" value="ANK"/>
    <property type="match status" value="4"/>
</dbReference>
<dbReference type="PANTHER" id="PTHR46680:SF3">
    <property type="entry name" value="NF-KAPPA-B INHIBITOR CACTUS"/>
    <property type="match status" value="1"/>
</dbReference>
<dbReference type="Gene3D" id="1.25.40.10">
    <property type="entry name" value="Tetratricopeptide repeat domain"/>
    <property type="match status" value="1"/>
</dbReference>
<keyword evidence="3" id="KW-0802">TPR repeat</keyword>
<keyword evidence="1" id="KW-0677">Repeat</keyword>
<dbReference type="GO" id="GO:0071356">
    <property type="term" value="P:cellular response to tumor necrosis factor"/>
    <property type="evidence" value="ECO:0007669"/>
    <property type="project" value="TreeGrafter"/>
</dbReference>
<name>A0A815QRE0_9BILA</name>
<keyword evidence="2" id="KW-0040">ANK repeat</keyword>
<gene>
    <name evidence="4" type="ORF">IZO911_LOCUS43243</name>
    <name evidence="5" type="ORF">KXQ929_LOCUS14106</name>
</gene>
<dbReference type="PANTHER" id="PTHR46680">
    <property type="entry name" value="NF-KAPPA-B INHIBITOR ALPHA"/>
    <property type="match status" value="1"/>
</dbReference>
<dbReference type="SUPFAM" id="SSF48452">
    <property type="entry name" value="TPR-like"/>
    <property type="match status" value="1"/>
</dbReference>
<dbReference type="SUPFAM" id="SSF48403">
    <property type="entry name" value="Ankyrin repeat"/>
    <property type="match status" value="1"/>
</dbReference>
<dbReference type="InterPro" id="IPR019734">
    <property type="entry name" value="TPR_rpt"/>
</dbReference>
<dbReference type="GO" id="GO:0005829">
    <property type="term" value="C:cytosol"/>
    <property type="evidence" value="ECO:0007669"/>
    <property type="project" value="TreeGrafter"/>
</dbReference>
<dbReference type="InterPro" id="IPR051070">
    <property type="entry name" value="NF-kappa-B_inhibitor"/>
</dbReference>
<protein>
    <submittedName>
        <fullName evidence="4">Uncharacterized protein</fullName>
    </submittedName>
</protein>
<dbReference type="AlphaFoldDB" id="A0A815QRE0"/>
<dbReference type="EMBL" id="CAJNOE010002082">
    <property type="protein sequence ID" value="CAF1466920.1"/>
    <property type="molecule type" value="Genomic_DNA"/>
</dbReference>
<dbReference type="Pfam" id="PF13637">
    <property type="entry name" value="Ank_4"/>
    <property type="match status" value="1"/>
</dbReference>
<accession>A0A815QRE0</accession>
<evidence type="ECO:0000313" key="6">
    <source>
        <dbReference type="Proteomes" id="UP000663860"/>
    </source>
</evidence>
<evidence type="ECO:0000256" key="2">
    <source>
        <dbReference type="ARBA" id="ARBA00023043"/>
    </source>
</evidence>
<sequence>MAKRSKYDSDANNSNEDYEMSVDDKILSSDLNNLIQATTISNTNAYHMSICGSILHPMPTNSPSDIFSFLRHSNFTALRRSLDVYHNDIIQMRNDHGQTVLHVLVIHAYQYVWVRLLMLRECDPCAQDIDGYTAAHYAVERDDVEMLKALTLRFHTQAKPISEEKITTIHNKCCKALSLKEKNGLTTFMLACQHESLKCLDYLIELNINDSNLEDKFGDTCLHYAVGRRNKNLVEKLLDTCKADANGGQQLRPSVLDILQYNRAQQKPFERTKDDDIERLLLSYGAKNRYSIRRITSKRKGSDDNNESITSNLACLSIDLKTNAQIETARSYARLGSSFEAKGDLKAAQENFQHAMMYTPDNTLEWATYALRSALIHMTYGEKQSALELLQPALYISKQHEEDSQDIGQIQQAIDQIQRQTC</sequence>
<feature type="repeat" description="TPR" evidence="3">
    <location>
        <begin position="329"/>
        <end position="362"/>
    </location>
</feature>
<dbReference type="Gene3D" id="1.25.40.20">
    <property type="entry name" value="Ankyrin repeat-containing domain"/>
    <property type="match status" value="1"/>
</dbReference>
<dbReference type="InterPro" id="IPR011990">
    <property type="entry name" value="TPR-like_helical_dom_sf"/>
</dbReference>
<reference evidence="4" key="1">
    <citation type="submission" date="2021-02" db="EMBL/GenBank/DDBJ databases">
        <authorList>
            <person name="Nowell W R."/>
        </authorList>
    </citation>
    <scope>NUCLEOTIDE SEQUENCE</scope>
</reference>
<proteinExistence type="predicted"/>